<accession>A0A3S5FH33</accession>
<protein>
    <submittedName>
        <fullName evidence="1">Uncharacterized protein</fullName>
    </submittedName>
</protein>
<organism evidence="1 2">
    <name type="scientific">Protopolystoma xenopodis</name>
    <dbReference type="NCBI Taxonomy" id="117903"/>
    <lineage>
        <taxon>Eukaryota</taxon>
        <taxon>Metazoa</taxon>
        <taxon>Spiralia</taxon>
        <taxon>Lophotrochozoa</taxon>
        <taxon>Platyhelminthes</taxon>
        <taxon>Monogenea</taxon>
        <taxon>Polyopisthocotylea</taxon>
        <taxon>Polystomatidea</taxon>
        <taxon>Polystomatidae</taxon>
        <taxon>Protopolystoma</taxon>
    </lineage>
</organism>
<sequence length="81" mass="8807">MTDSLGVAQSFGRARTTATVASDLRTDNTETICPSSESHRFIAKITKIYSVCPNVFVISWPNPVIALTTEGFGTPRVDLVF</sequence>
<reference evidence="1" key="1">
    <citation type="submission" date="2018-11" db="EMBL/GenBank/DDBJ databases">
        <authorList>
            <consortium name="Pathogen Informatics"/>
        </authorList>
    </citation>
    <scope>NUCLEOTIDE SEQUENCE</scope>
</reference>
<dbReference type="AlphaFoldDB" id="A0A3S5FH33"/>
<name>A0A3S5FH33_9PLAT</name>
<dbReference type="Proteomes" id="UP000784294">
    <property type="component" value="Unassembled WGS sequence"/>
</dbReference>
<gene>
    <name evidence="1" type="ORF">PXEA_LOCUS35422</name>
</gene>
<comment type="caution">
    <text evidence="1">The sequence shown here is derived from an EMBL/GenBank/DDBJ whole genome shotgun (WGS) entry which is preliminary data.</text>
</comment>
<proteinExistence type="predicted"/>
<evidence type="ECO:0000313" key="2">
    <source>
        <dbReference type="Proteomes" id="UP000784294"/>
    </source>
</evidence>
<keyword evidence="2" id="KW-1185">Reference proteome</keyword>
<dbReference type="EMBL" id="CAAALY010271915">
    <property type="protein sequence ID" value="VEL41982.1"/>
    <property type="molecule type" value="Genomic_DNA"/>
</dbReference>
<evidence type="ECO:0000313" key="1">
    <source>
        <dbReference type="EMBL" id="VEL41982.1"/>
    </source>
</evidence>